<dbReference type="InterPro" id="IPR029044">
    <property type="entry name" value="Nucleotide-diphossugar_trans"/>
</dbReference>
<dbReference type="PANTHER" id="PTHR43630">
    <property type="entry name" value="POLY-BETA-1,6-N-ACETYL-D-GLUCOSAMINE SYNTHASE"/>
    <property type="match status" value="1"/>
</dbReference>
<dbReference type="Pfam" id="PF13374">
    <property type="entry name" value="TPR_10"/>
    <property type="match status" value="1"/>
</dbReference>
<dbReference type="InterPro" id="IPR019734">
    <property type="entry name" value="TPR_rpt"/>
</dbReference>
<dbReference type="AlphaFoldDB" id="A0A1J0ADX6"/>
<evidence type="ECO:0000256" key="1">
    <source>
        <dbReference type="PROSITE-ProRule" id="PRU00339"/>
    </source>
</evidence>
<dbReference type="CDD" id="cd02511">
    <property type="entry name" value="Beta4Glucosyltransferase"/>
    <property type="match status" value="1"/>
</dbReference>
<dbReference type="InterPro" id="IPR011990">
    <property type="entry name" value="TPR-like_helical_dom_sf"/>
</dbReference>
<accession>A0A1J0ADX6</accession>
<keyword evidence="1" id="KW-0802">TPR repeat</keyword>
<dbReference type="RefSeq" id="WP_084111649.1">
    <property type="nucleotide sequence ID" value="NZ_CP017675.1"/>
</dbReference>
<dbReference type="SUPFAM" id="SSF48452">
    <property type="entry name" value="TPR-like"/>
    <property type="match status" value="1"/>
</dbReference>
<sequence length="399" mass="44318">MTVPISLCMIVRDEATALPRCLASVRGLVAELILVDTGSTDNTVAIAQAQGATVASFTWQDDFAAARNYSLELAHGEWILVLDADEVLVSAAIPLIQEAVTHPDLLAVNLLRQELGSRQTPYSLVSRLFRNRQDIRFQRAYHELIDDSITQIRQQEPHWRVGTIQPVVLQHWGYSEAMIQTKDKHTRIRRILTQALARDPQDAYLCAKLGATHLAQGELAQALTLLKRALTAHPPEPMVQYEIHFHLGLLYGMKQQWEAAQTHYTQAIATPCPAIVKLGAYTNLGSLYKEQGALTPARTLFEQTLQIDPTWATGHYNLGLTLKALNLLPAAVQAYQKAIHLEPTMAAAHQNLGVVLCKLGDVITAQDHWQKAIALYQQQGSPEGKKLHQELRILGLLGR</sequence>
<dbReference type="PANTHER" id="PTHR43630:SF2">
    <property type="entry name" value="GLYCOSYLTRANSFERASE"/>
    <property type="match status" value="1"/>
</dbReference>
<evidence type="ECO:0000313" key="3">
    <source>
        <dbReference type="EMBL" id="APB34141.1"/>
    </source>
</evidence>
<dbReference type="Gene3D" id="3.90.550.10">
    <property type="entry name" value="Spore Coat Polysaccharide Biosynthesis Protein SpsA, Chain A"/>
    <property type="match status" value="1"/>
</dbReference>
<dbReference type="Proteomes" id="UP000180235">
    <property type="component" value="Chromosome"/>
</dbReference>
<dbReference type="Gene3D" id="1.25.40.10">
    <property type="entry name" value="Tetratricopeptide repeat domain"/>
    <property type="match status" value="2"/>
</dbReference>
<keyword evidence="4" id="KW-1185">Reference proteome</keyword>
<gene>
    <name evidence="3" type="ORF">GlitD10_1815</name>
</gene>
<dbReference type="Pfam" id="PF13431">
    <property type="entry name" value="TPR_17"/>
    <property type="match status" value="1"/>
</dbReference>
<proteinExistence type="predicted"/>
<evidence type="ECO:0000259" key="2">
    <source>
        <dbReference type="Pfam" id="PF00535"/>
    </source>
</evidence>
<dbReference type="OrthoDB" id="9815923at2"/>
<dbReference type="STRING" id="1188229.GlitD10_1815"/>
<dbReference type="EMBL" id="CP017675">
    <property type="protein sequence ID" value="APB34141.1"/>
    <property type="molecule type" value="Genomic_DNA"/>
</dbReference>
<dbReference type="SMART" id="SM00028">
    <property type="entry name" value="TPR"/>
    <property type="match status" value="5"/>
</dbReference>
<feature type="repeat" description="TPR" evidence="1">
    <location>
        <begin position="278"/>
        <end position="311"/>
    </location>
</feature>
<feature type="domain" description="Glycosyltransferase 2-like" evidence="2">
    <location>
        <begin position="6"/>
        <end position="144"/>
    </location>
</feature>
<reference evidence="3 4" key="1">
    <citation type="submission" date="2016-10" db="EMBL/GenBank/DDBJ databases">
        <title>Description of Gloeomargarita lithophora gen. nov., sp. nov., a thylakoid-bearing basal-branching cyanobacterium with intracellular carbonates, and proposal for Gloeomargaritales ord. nov.</title>
        <authorList>
            <person name="Moreira D."/>
            <person name="Tavera R."/>
            <person name="Benzerara K."/>
            <person name="Skouri-Panet F."/>
            <person name="Couradeau E."/>
            <person name="Gerard E."/>
            <person name="Loussert C."/>
            <person name="Novelo E."/>
            <person name="Zivanovic Y."/>
            <person name="Lopez-Garcia P."/>
        </authorList>
    </citation>
    <scope>NUCLEOTIDE SEQUENCE [LARGE SCALE GENOMIC DNA]</scope>
    <source>
        <strain evidence="3 4">D10</strain>
    </source>
</reference>
<feature type="repeat" description="TPR" evidence="1">
    <location>
        <begin position="203"/>
        <end position="236"/>
    </location>
</feature>
<evidence type="ECO:0000313" key="4">
    <source>
        <dbReference type="Proteomes" id="UP000180235"/>
    </source>
</evidence>
<dbReference type="InterPro" id="IPR001173">
    <property type="entry name" value="Glyco_trans_2-like"/>
</dbReference>
<organism evidence="3 4">
    <name type="scientific">Gloeomargarita lithophora Alchichica-D10</name>
    <dbReference type="NCBI Taxonomy" id="1188229"/>
    <lineage>
        <taxon>Bacteria</taxon>
        <taxon>Bacillati</taxon>
        <taxon>Cyanobacteriota</taxon>
        <taxon>Cyanophyceae</taxon>
        <taxon>Gloeomargaritales</taxon>
        <taxon>Gloeomargaritaceae</taxon>
        <taxon>Gloeomargarita</taxon>
    </lineage>
</organism>
<protein>
    <submittedName>
        <fullName evidence="3">Tetratricopeptide repeat-containing protein</fullName>
    </submittedName>
</protein>
<dbReference type="KEGG" id="glt:GlitD10_1815"/>
<dbReference type="PROSITE" id="PS50005">
    <property type="entry name" value="TPR"/>
    <property type="match status" value="3"/>
</dbReference>
<dbReference type="Pfam" id="PF00535">
    <property type="entry name" value="Glycos_transf_2"/>
    <property type="match status" value="1"/>
</dbReference>
<dbReference type="SUPFAM" id="SSF53448">
    <property type="entry name" value="Nucleotide-diphospho-sugar transferases"/>
    <property type="match status" value="1"/>
</dbReference>
<dbReference type="Pfam" id="PF14559">
    <property type="entry name" value="TPR_19"/>
    <property type="match status" value="1"/>
</dbReference>
<name>A0A1J0ADX6_9CYAN</name>
<feature type="repeat" description="TPR" evidence="1">
    <location>
        <begin position="312"/>
        <end position="345"/>
    </location>
</feature>